<dbReference type="PROSITE" id="PS51257">
    <property type="entry name" value="PROKAR_LIPOPROTEIN"/>
    <property type="match status" value="1"/>
</dbReference>
<dbReference type="Proteomes" id="UP001429984">
    <property type="component" value="Unassembled WGS sequence"/>
</dbReference>
<feature type="region of interest" description="Disordered" evidence="1">
    <location>
        <begin position="77"/>
        <end position="119"/>
    </location>
</feature>
<accession>A0ABS0B2I9</accession>
<feature type="compositionally biased region" description="Low complexity" evidence="1">
    <location>
        <begin position="95"/>
        <end position="119"/>
    </location>
</feature>
<keyword evidence="4" id="KW-1185">Reference proteome</keyword>
<protein>
    <recommendedName>
        <fullName evidence="5">Lipoprotein</fullName>
    </recommendedName>
</protein>
<dbReference type="InterPro" id="IPR032710">
    <property type="entry name" value="NTF2-like_dom_sf"/>
</dbReference>
<keyword evidence="2" id="KW-0732">Signal</keyword>
<organism evidence="3 4">
    <name type="scientific">Lysobacter niastensis</name>
    <dbReference type="NCBI Taxonomy" id="380629"/>
    <lineage>
        <taxon>Bacteria</taxon>
        <taxon>Pseudomonadati</taxon>
        <taxon>Pseudomonadota</taxon>
        <taxon>Gammaproteobacteria</taxon>
        <taxon>Lysobacterales</taxon>
        <taxon>Lysobacteraceae</taxon>
        <taxon>Lysobacter</taxon>
    </lineage>
</organism>
<dbReference type="RefSeq" id="WP_194929302.1">
    <property type="nucleotide sequence ID" value="NZ_JADLZT010000001.1"/>
</dbReference>
<evidence type="ECO:0000256" key="2">
    <source>
        <dbReference type="SAM" id="SignalP"/>
    </source>
</evidence>
<evidence type="ECO:0000313" key="4">
    <source>
        <dbReference type="Proteomes" id="UP001429984"/>
    </source>
</evidence>
<proteinExistence type="predicted"/>
<name>A0ABS0B2I9_9GAMM</name>
<dbReference type="SUPFAM" id="SSF54427">
    <property type="entry name" value="NTF2-like"/>
    <property type="match status" value="1"/>
</dbReference>
<sequence>MHLQLRPLFALLCLSVLLTACGGDKKAAARVDGVADEALPAPQANARGSVTGMPDKPGPGQVGLPPEVQPQEIALDENGNPILPESTAEDGSPLGDGTAATVDDAGGAEAPAAEEPTPQDAVAVVRDYYAAINSRNFNSAYALWSDNGRASGQSPQQFASGFDNTSGVSVEIMAPSRVEAAAGSRFVEVPVAFTATGQDGRERRFVGAYTLRRAVVDGSTAEQRAWRIASADLREVSQ</sequence>
<feature type="signal peptide" evidence="2">
    <location>
        <begin position="1"/>
        <end position="22"/>
    </location>
</feature>
<gene>
    <name evidence="3" type="ORF">IU514_01560</name>
</gene>
<dbReference type="EMBL" id="JADLZT010000001">
    <property type="protein sequence ID" value="MBF6022707.1"/>
    <property type="molecule type" value="Genomic_DNA"/>
</dbReference>
<reference evidence="3 4" key="1">
    <citation type="submission" date="2020-11" db="EMBL/GenBank/DDBJ databases">
        <title>Draft Genome Sequence and Secondary Metabolite Biosynthetic Potential of the Lysobacter niastensis Type strain DSM 18481.</title>
        <authorList>
            <person name="Turrini P."/>
            <person name="Artuso I."/>
            <person name="Tescari M."/>
            <person name="Lugli G.A."/>
            <person name="Frangipani E."/>
            <person name="Ventura M."/>
            <person name="Visca P."/>
        </authorList>
    </citation>
    <scope>NUCLEOTIDE SEQUENCE [LARGE SCALE GENOMIC DNA]</scope>
    <source>
        <strain evidence="3 4">DSM 18481</strain>
    </source>
</reference>
<evidence type="ECO:0000256" key="1">
    <source>
        <dbReference type="SAM" id="MobiDB-lite"/>
    </source>
</evidence>
<feature type="region of interest" description="Disordered" evidence="1">
    <location>
        <begin position="40"/>
        <end position="65"/>
    </location>
</feature>
<feature type="chain" id="PRO_5045833797" description="Lipoprotein" evidence="2">
    <location>
        <begin position="23"/>
        <end position="238"/>
    </location>
</feature>
<evidence type="ECO:0000313" key="3">
    <source>
        <dbReference type="EMBL" id="MBF6022707.1"/>
    </source>
</evidence>
<evidence type="ECO:0008006" key="5">
    <source>
        <dbReference type="Google" id="ProtNLM"/>
    </source>
</evidence>
<comment type="caution">
    <text evidence="3">The sequence shown here is derived from an EMBL/GenBank/DDBJ whole genome shotgun (WGS) entry which is preliminary data.</text>
</comment>